<name>A0ABV2WUL6_9NOCA</name>
<evidence type="ECO:0000313" key="4">
    <source>
        <dbReference type="Proteomes" id="UP001550628"/>
    </source>
</evidence>
<dbReference type="SUPFAM" id="SSF55464">
    <property type="entry name" value="Origin of replication-binding domain, RBD-like"/>
    <property type="match status" value="1"/>
</dbReference>
<dbReference type="Proteomes" id="UP001550628">
    <property type="component" value="Unassembled WGS sequence"/>
</dbReference>
<feature type="region of interest" description="Disordered" evidence="1">
    <location>
        <begin position="154"/>
        <end position="204"/>
    </location>
</feature>
<protein>
    <submittedName>
        <fullName evidence="3">Relaxase domain-containing protein</fullName>
    </submittedName>
</protein>
<comment type="caution">
    <text evidence="3">The sequence shown here is derived from an EMBL/GenBank/DDBJ whole genome shotgun (WGS) entry which is preliminary data.</text>
</comment>
<feature type="compositionally biased region" description="Low complexity" evidence="1">
    <location>
        <begin position="101"/>
        <end position="113"/>
    </location>
</feature>
<feature type="compositionally biased region" description="Basic and acidic residues" evidence="1">
    <location>
        <begin position="173"/>
        <end position="184"/>
    </location>
</feature>
<evidence type="ECO:0000256" key="1">
    <source>
        <dbReference type="SAM" id="MobiDB-lite"/>
    </source>
</evidence>
<keyword evidence="4" id="KW-1185">Reference proteome</keyword>
<evidence type="ECO:0000313" key="3">
    <source>
        <dbReference type="EMBL" id="MEU1954552.1"/>
    </source>
</evidence>
<evidence type="ECO:0000259" key="2">
    <source>
        <dbReference type="Pfam" id="PF08751"/>
    </source>
</evidence>
<reference evidence="3 4" key="1">
    <citation type="submission" date="2024-06" db="EMBL/GenBank/DDBJ databases">
        <title>The Natural Products Discovery Center: Release of the First 8490 Sequenced Strains for Exploring Actinobacteria Biosynthetic Diversity.</title>
        <authorList>
            <person name="Kalkreuter E."/>
            <person name="Kautsar S.A."/>
            <person name="Yang D."/>
            <person name="Bader C.D."/>
            <person name="Teijaro C.N."/>
            <person name="Fluegel L."/>
            <person name="Davis C.M."/>
            <person name="Simpson J.R."/>
            <person name="Lauterbach L."/>
            <person name="Steele A.D."/>
            <person name="Gui C."/>
            <person name="Meng S."/>
            <person name="Li G."/>
            <person name="Viehrig K."/>
            <person name="Ye F."/>
            <person name="Su P."/>
            <person name="Kiefer A.F."/>
            <person name="Nichols A."/>
            <person name="Cepeda A.J."/>
            <person name="Yan W."/>
            <person name="Fan B."/>
            <person name="Jiang Y."/>
            <person name="Adhikari A."/>
            <person name="Zheng C.-J."/>
            <person name="Schuster L."/>
            <person name="Cowan T.M."/>
            <person name="Smanski M.J."/>
            <person name="Chevrette M.G."/>
            <person name="De Carvalho L.P.S."/>
            <person name="Shen B."/>
        </authorList>
    </citation>
    <scope>NUCLEOTIDE SEQUENCE [LARGE SCALE GENOMIC DNA]</scope>
    <source>
        <strain evidence="3 4">NPDC019708</strain>
    </source>
</reference>
<dbReference type="InterPro" id="IPR014862">
    <property type="entry name" value="TrwC"/>
</dbReference>
<feature type="region of interest" description="Disordered" evidence="1">
    <location>
        <begin position="91"/>
        <end position="125"/>
    </location>
</feature>
<sequence>MFAEETGRLPLDEHELSSWVARAAQPRPNSVAGFDSTFTPVERVSVLWGLSEPEDAAVIEAGRRAAIGEVVEFLENEVVFTRRGAGGVRQIERPTTTPNASISIRRTSRPPTTSHRESGGYRPGETALQRTVLGFAGVPRLDRRQGQETLFRQVQPVQPHQRRRTRLCHRGSRREPVPGTDRADPALPAVDGRPRHPGARRNHV</sequence>
<gene>
    <name evidence="3" type="ORF">ABZ510_22130</name>
</gene>
<proteinExistence type="predicted"/>
<dbReference type="Pfam" id="PF08751">
    <property type="entry name" value="TrwC"/>
    <property type="match status" value="1"/>
</dbReference>
<feature type="domain" description="TrwC relaxase" evidence="2">
    <location>
        <begin position="23"/>
        <end position="92"/>
    </location>
</feature>
<dbReference type="RefSeq" id="WP_356957766.1">
    <property type="nucleotide sequence ID" value="NZ_JBEYBD010000010.1"/>
</dbReference>
<accession>A0ABV2WUL6</accession>
<feature type="compositionally biased region" description="Basic residues" evidence="1">
    <location>
        <begin position="160"/>
        <end position="172"/>
    </location>
</feature>
<dbReference type="EMBL" id="JBEYBF010000016">
    <property type="protein sequence ID" value="MEU1954552.1"/>
    <property type="molecule type" value="Genomic_DNA"/>
</dbReference>
<feature type="compositionally biased region" description="Basic residues" evidence="1">
    <location>
        <begin position="195"/>
        <end position="204"/>
    </location>
</feature>
<organism evidence="3 4">
    <name type="scientific">Nocardia rhamnosiphila</name>
    <dbReference type="NCBI Taxonomy" id="426716"/>
    <lineage>
        <taxon>Bacteria</taxon>
        <taxon>Bacillati</taxon>
        <taxon>Actinomycetota</taxon>
        <taxon>Actinomycetes</taxon>
        <taxon>Mycobacteriales</taxon>
        <taxon>Nocardiaceae</taxon>
        <taxon>Nocardia</taxon>
    </lineage>
</organism>